<evidence type="ECO:0000313" key="6">
    <source>
        <dbReference type="EMBL" id="MBC5779968.1"/>
    </source>
</evidence>
<evidence type="ECO:0000256" key="1">
    <source>
        <dbReference type="ARBA" id="ARBA00001947"/>
    </source>
</evidence>
<organism evidence="6 7">
    <name type="scientific">Blautia difficilis</name>
    <dbReference type="NCBI Taxonomy" id="2763027"/>
    <lineage>
        <taxon>Bacteria</taxon>
        <taxon>Bacillati</taxon>
        <taxon>Bacillota</taxon>
        <taxon>Clostridia</taxon>
        <taxon>Lachnospirales</taxon>
        <taxon>Lachnospiraceae</taxon>
        <taxon>Blautia</taxon>
    </lineage>
</organism>
<dbReference type="PANTHER" id="PTHR46233">
    <property type="entry name" value="HYDROXYACYLGLUTATHIONE HYDROLASE GLOC"/>
    <property type="match status" value="1"/>
</dbReference>
<comment type="caution">
    <text evidence="6">The sequence shown here is derived from an EMBL/GenBank/DDBJ whole genome shotgun (WGS) entry which is preliminary data.</text>
</comment>
<dbReference type="PANTHER" id="PTHR46233:SF3">
    <property type="entry name" value="HYDROXYACYLGLUTATHIONE HYDROLASE GLOC"/>
    <property type="match status" value="1"/>
</dbReference>
<dbReference type="EMBL" id="JACOQG010000014">
    <property type="protein sequence ID" value="MBC5779968.1"/>
    <property type="molecule type" value="Genomic_DNA"/>
</dbReference>
<evidence type="ECO:0000313" key="7">
    <source>
        <dbReference type="Proteomes" id="UP000649826"/>
    </source>
</evidence>
<keyword evidence="2" id="KW-0479">Metal-binding</keyword>
<dbReference type="RefSeq" id="WP_019162131.1">
    <property type="nucleotide sequence ID" value="NZ_JACOQG010000014.1"/>
</dbReference>
<name>A0ABR7IIX0_9FIRM</name>
<evidence type="ECO:0000256" key="2">
    <source>
        <dbReference type="ARBA" id="ARBA00022723"/>
    </source>
</evidence>
<feature type="domain" description="Metallo-beta-lactamase" evidence="5">
    <location>
        <begin position="15"/>
        <end position="193"/>
    </location>
</feature>
<keyword evidence="3" id="KW-0378">Hydrolase</keyword>
<evidence type="ECO:0000259" key="5">
    <source>
        <dbReference type="SMART" id="SM00849"/>
    </source>
</evidence>
<evidence type="ECO:0000256" key="4">
    <source>
        <dbReference type="ARBA" id="ARBA00022833"/>
    </source>
</evidence>
<dbReference type="Gene3D" id="3.60.15.10">
    <property type="entry name" value="Ribonuclease Z/Hydroxyacylglutathione hydrolase-like"/>
    <property type="match status" value="1"/>
</dbReference>
<dbReference type="SUPFAM" id="SSF56281">
    <property type="entry name" value="Metallo-hydrolase/oxidoreductase"/>
    <property type="match status" value="1"/>
</dbReference>
<keyword evidence="4" id="KW-0862">Zinc</keyword>
<accession>A0ABR7IIX0</accession>
<evidence type="ECO:0000256" key="3">
    <source>
        <dbReference type="ARBA" id="ARBA00022801"/>
    </source>
</evidence>
<sequence>MNNLELQKCILGPVYTNCYFLKNKVTGEMIIIDPADCPEKIEQKVMQMDGKPVAILLTHGHFDHITAVEAVKEKYHIPVYACRQEEEMLREPVMNMTCHYEKSCSIVPDVFLDDLDVFRTAGFSIQIIHTPGHTKGSCCYYLKDEGVLFSGDTLFCGSVGRTDFPGGSASDIVRSLHKLLDSLPEETEVYPGHDVSTTIGYEKRYNPFV</sequence>
<dbReference type="Proteomes" id="UP000649826">
    <property type="component" value="Unassembled WGS sequence"/>
</dbReference>
<protein>
    <submittedName>
        <fullName evidence="6">MBL fold metallo-hydrolase</fullName>
    </submittedName>
</protein>
<reference evidence="6 7" key="1">
    <citation type="submission" date="2020-08" db="EMBL/GenBank/DDBJ databases">
        <title>Genome public.</title>
        <authorList>
            <person name="Liu C."/>
            <person name="Sun Q."/>
        </authorList>
    </citation>
    <scope>NUCLEOTIDE SEQUENCE [LARGE SCALE GENOMIC DNA]</scope>
    <source>
        <strain evidence="6 7">M29</strain>
    </source>
</reference>
<gene>
    <name evidence="6" type="ORF">H8Z82_09885</name>
</gene>
<dbReference type="CDD" id="cd06262">
    <property type="entry name" value="metallo-hydrolase-like_MBL-fold"/>
    <property type="match status" value="1"/>
</dbReference>
<dbReference type="Pfam" id="PF00753">
    <property type="entry name" value="Lactamase_B"/>
    <property type="match status" value="1"/>
</dbReference>
<proteinExistence type="predicted"/>
<dbReference type="SMART" id="SM00849">
    <property type="entry name" value="Lactamase_B"/>
    <property type="match status" value="1"/>
</dbReference>
<comment type="cofactor">
    <cofactor evidence="1">
        <name>Zn(2+)</name>
        <dbReference type="ChEBI" id="CHEBI:29105"/>
    </cofactor>
</comment>
<keyword evidence="7" id="KW-1185">Reference proteome</keyword>
<dbReference type="InterPro" id="IPR051453">
    <property type="entry name" value="MBL_Glyoxalase_II"/>
</dbReference>
<dbReference type="InterPro" id="IPR036866">
    <property type="entry name" value="RibonucZ/Hydroxyglut_hydro"/>
</dbReference>
<dbReference type="InterPro" id="IPR001279">
    <property type="entry name" value="Metallo-B-lactamas"/>
</dbReference>